<dbReference type="InterPro" id="IPR057766">
    <property type="entry name" value="Znf-C2H2_OTU1-like_C"/>
</dbReference>
<comment type="catalytic activity">
    <reaction evidence="1 9">
        <text>Thiol-dependent hydrolysis of ester, thioester, amide, peptide and isopeptide bonds formed by the C-terminal Gly of ubiquitin (a 76-residue protein attached to proteins as an intracellular targeting signal).</text>
        <dbReference type="EC" id="3.4.19.12"/>
    </reaction>
</comment>
<evidence type="ECO:0000313" key="11">
    <source>
        <dbReference type="EMBL" id="CEP07039.1"/>
    </source>
</evidence>
<evidence type="ECO:0000256" key="2">
    <source>
        <dbReference type="ARBA" id="ARBA00022670"/>
    </source>
</evidence>
<organism evidence="11 12">
    <name type="scientific">Parasitella parasitica</name>
    <dbReference type="NCBI Taxonomy" id="35722"/>
    <lineage>
        <taxon>Eukaryota</taxon>
        <taxon>Fungi</taxon>
        <taxon>Fungi incertae sedis</taxon>
        <taxon>Mucoromycota</taxon>
        <taxon>Mucoromycotina</taxon>
        <taxon>Mucoromycetes</taxon>
        <taxon>Mucorales</taxon>
        <taxon>Mucorineae</taxon>
        <taxon>Mucoraceae</taxon>
        <taxon>Parasitella</taxon>
    </lineage>
</organism>
<keyword evidence="5 9" id="KW-0833">Ubl conjugation pathway</keyword>
<dbReference type="InterPro" id="IPR048857">
    <property type="entry name" value="OTU1_Ubl"/>
</dbReference>
<evidence type="ECO:0000256" key="8">
    <source>
        <dbReference type="ARBA" id="ARBA00022833"/>
    </source>
</evidence>
<dbReference type="EMBL" id="LN718954">
    <property type="protein sequence ID" value="CEP07039.1"/>
    <property type="molecule type" value="Genomic_DNA"/>
</dbReference>
<dbReference type="GO" id="GO:0030968">
    <property type="term" value="P:endoplasmic reticulum unfolded protein response"/>
    <property type="evidence" value="ECO:0007669"/>
    <property type="project" value="TreeGrafter"/>
</dbReference>
<dbReference type="Gene3D" id="3.10.20.90">
    <property type="entry name" value="Phosphatidylinositol 3-kinase Catalytic Subunit, Chain A, domain 1"/>
    <property type="match status" value="1"/>
</dbReference>
<evidence type="ECO:0000256" key="4">
    <source>
        <dbReference type="ARBA" id="ARBA00022771"/>
    </source>
</evidence>
<keyword evidence="2" id="KW-0645">Protease</keyword>
<dbReference type="InterPro" id="IPR001012">
    <property type="entry name" value="UBX_dom"/>
</dbReference>
<dbReference type="PANTHER" id="PTHR13312">
    <property type="entry name" value="HIV-INDUCED PROTEIN-7-LIKE PROTEASE"/>
    <property type="match status" value="1"/>
</dbReference>
<feature type="domain" description="UBX" evidence="10">
    <location>
        <begin position="1"/>
        <end position="73"/>
    </location>
</feature>
<name>A0A0B7MVZ6_9FUNG</name>
<protein>
    <recommendedName>
        <fullName evidence="9">Ubiquitin thioesterase OTU</fullName>
        <ecNumber evidence="9">3.4.19.12</ecNumber>
    </recommendedName>
</protein>
<evidence type="ECO:0000256" key="6">
    <source>
        <dbReference type="ARBA" id="ARBA00022801"/>
    </source>
</evidence>
<dbReference type="GO" id="GO:0036503">
    <property type="term" value="P:ERAD pathway"/>
    <property type="evidence" value="ECO:0007669"/>
    <property type="project" value="TreeGrafter"/>
</dbReference>
<dbReference type="GO" id="GO:0005634">
    <property type="term" value="C:nucleus"/>
    <property type="evidence" value="ECO:0007669"/>
    <property type="project" value="TreeGrafter"/>
</dbReference>
<evidence type="ECO:0000256" key="9">
    <source>
        <dbReference type="RuleBase" id="RU367104"/>
    </source>
</evidence>
<gene>
    <name evidence="11" type="primary">PARPA_00308.1 scaffold 610</name>
</gene>
<keyword evidence="7 9" id="KW-0788">Thiol protease</keyword>
<dbReference type="Gene3D" id="3.90.70.80">
    <property type="match status" value="1"/>
</dbReference>
<keyword evidence="6 9" id="KW-0378">Hydrolase</keyword>
<keyword evidence="4" id="KW-0863">Zinc-finger</keyword>
<comment type="function">
    <text evidence="9">Hydrolase that can remove conjugated ubiquitin from proteins and may therefore play an important regulatory role at the level of protein turnover by preventing degradation.</text>
</comment>
<dbReference type="GO" id="GO:0016579">
    <property type="term" value="P:protein deubiquitination"/>
    <property type="evidence" value="ECO:0007669"/>
    <property type="project" value="TreeGrafter"/>
</dbReference>
<dbReference type="AlphaFoldDB" id="A0A0B7MVZ6"/>
<dbReference type="InterPro" id="IPR029071">
    <property type="entry name" value="Ubiquitin-like_domsf"/>
</dbReference>
<dbReference type="CDD" id="cd22745">
    <property type="entry name" value="OTU_OTU1"/>
    <property type="match status" value="1"/>
</dbReference>
<dbReference type="Pfam" id="PF24560">
    <property type="entry name" value="zf-C2H2_OTU1_C"/>
    <property type="match status" value="1"/>
</dbReference>
<dbReference type="Pfam" id="PF21403">
    <property type="entry name" value="OTU1_UBXL"/>
    <property type="match status" value="1"/>
</dbReference>
<reference evidence="11 12" key="1">
    <citation type="submission" date="2014-09" db="EMBL/GenBank/DDBJ databases">
        <authorList>
            <person name="Ellenberger Sabrina"/>
        </authorList>
    </citation>
    <scope>NUCLEOTIDE SEQUENCE [LARGE SCALE GENOMIC DNA]</scope>
    <source>
        <strain evidence="11 12">CBS 412.66</strain>
    </source>
</reference>
<evidence type="ECO:0000259" key="10">
    <source>
        <dbReference type="PROSITE" id="PS50033"/>
    </source>
</evidence>
<evidence type="ECO:0000313" key="12">
    <source>
        <dbReference type="Proteomes" id="UP000054107"/>
    </source>
</evidence>
<proteinExistence type="predicted"/>
<keyword evidence="3" id="KW-0479">Metal-binding</keyword>
<evidence type="ECO:0000256" key="5">
    <source>
        <dbReference type="ARBA" id="ARBA00022786"/>
    </source>
</evidence>
<accession>A0A0B7MVZ6</accession>
<dbReference type="PROSITE" id="PS50033">
    <property type="entry name" value="UBX"/>
    <property type="match status" value="1"/>
</dbReference>
<keyword evidence="12" id="KW-1185">Reference proteome</keyword>
<dbReference type="PANTHER" id="PTHR13312:SF0">
    <property type="entry name" value="UBIQUITIN THIOESTERASE OTU1"/>
    <property type="match status" value="1"/>
</dbReference>
<evidence type="ECO:0000256" key="7">
    <source>
        <dbReference type="ARBA" id="ARBA00022807"/>
    </source>
</evidence>
<dbReference type="GO" id="GO:0005829">
    <property type="term" value="C:cytosol"/>
    <property type="evidence" value="ECO:0007669"/>
    <property type="project" value="TreeGrafter"/>
</dbReference>
<dbReference type="OrthoDB" id="65596at2759"/>
<sequence>MRLRVRHSEGTATLLDVNQNQTVSNLKERVKSTIFVDDTQDIQISGGYPPKFFTNMNITLTDAGLRDGDILYVKVLEVCSLEKSQQENTTTAPSGISNTLKEGSVQTANGVLQLRVMDDDNSCLFRSIVIADGIKRDPDMYSDVTLGQSRDEYMAWIQKPTSWGGAIGMEKLLMSTLLTIHTNVELAIFSGYFGIEIDSIDVQTGRIDKFGEGLYENRVLIVYSGIHYDALALAPAVDSSSDFDQTQFPVAEVSILDAAKELIDGLRRSHRFTDIANFTIKCEQCNTGLKGEKDAQDHATVSVHDLLI</sequence>
<dbReference type="SUPFAM" id="SSF54236">
    <property type="entry name" value="Ubiquitin-like"/>
    <property type="match status" value="1"/>
</dbReference>
<keyword evidence="8" id="KW-0862">Zinc</keyword>
<keyword evidence="9" id="KW-0963">Cytoplasm</keyword>
<dbReference type="Proteomes" id="UP000054107">
    <property type="component" value="Unassembled WGS sequence"/>
</dbReference>
<dbReference type="EC" id="3.4.19.12" evidence="9"/>
<comment type="subcellular location">
    <subcellularLocation>
        <location evidence="9">Cytoplasm</location>
    </subcellularLocation>
</comment>
<evidence type="ECO:0000256" key="3">
    <source>
        <dbReference type="ARBA" id="ARBA00022723"/>
    </source>
</evidence>
<evidence type="ECO:0000256" key="1">
    <source>
        <dbReference type="ARBA" id="ARBA00000707"/>
    </source>
</evidence>
<dbReference type="STRING" id="35722.A0A0B7MVZ6"/>
<dbReference type="GO" id="GO:0004843">
    <property type="term" value="F:cysteine-type deubiquitinase activity"/>
    <property type="evidence" value="ECO:0007669"/>
    <property type="project" value="UniProtKB-UniRule"/>
</dbReference>